<dbReference type="Pfam" id="PF13208">
    <property type="entry name" value="TerB_N"/>
    <property type="match status" value="1"/>
</dbReference>
<dbReference type="EMBL" id="DXFH01000003">
    <property type="protein sequence ID" value="HIX35183.1"/>
    <property type="molecule type" value="Genomic_DNA"/>
</dbReference>
<reference evidence="2" key="1">
    <citation type="journal article" date="2021" name="PeerJ">
        <title>Extensive microbial diversity within the chicken gut microbiome revealed by metagenomics and culture.</title>
        <authorList>
            <person name="Gilroy R."/>
            <person name="Ravi A."/>
            <person name="Getino M."/>
            <person name="Pursley I."/>
            <person name="Horton D.L."/>
            <person name="Alikhan N.F."/>
            <person name="Baker D."/>
            <person name="Gharbi K."/>
            <person name="Hall N."/>
            <person name="Watson M."/>
            <person name="Adriaenssens E.M."/>
            <person name="Foster-Nyarko E."/>
            <person name="Jarju S."/>
            <person name="Secka A."/>
            <person name="Antonio M."/>
            <person name="Oren A."/>
            <person name="Chaudhuri R.R."/>
            <person name="La Ragione R."/>
            <person name="Hildebrand F."/>
            <person name="Pallen M.J."/>
        </authorList>
    </citation>
    <scope>NUCLEOTIDE SEQUENCE</scope>
    <source>
        <strain evidence="2">ChiSxjej3B15-572</strain>
    </source>
</reference>
<sequence length="102" mass="11710">MDYQSLAKLVSNKYGLRFVALSCHDDGGTTQGLILANYTDECTELVPLKRYFPNYHDLSMAQLRTYFTWRAKLRWGSSSRSAIPMLTCTSMSCLTISEWILR</sequence>
<evidence type="ECO:0000313" key="2">
    <source>
        <dbReference type="EMBL" id="HIX35183.1"/>
    </source>
</evidence>
<feature type="domain" description="TerB N-terminal" evidence="1">
    <location>
        <begin position="43"/>
        <end position="76"/>
    </location>
</feature>
<name>A0A9D1VHB7_9LACO</name>
<evidence type="ECO:0000313" key="3">
    <source>
        <dbReference type="Proteomes" id="UP000824231"/>
    </source>
</evidence>
<gene>
    <name evidence="2" type="ORF">H9856_02030</name>
</gene>
<protein>
    <submittedName>
        <fullName evidence="2">TerB N-terminal domain-containing protein</fullName>
    </submittedName>
</protein>
<evidence type="ECO:0000259" key="1">
    <source>
        <dbReference type="Pfam" id="PF13208"/>
    </source>
</evidence>
<dbReference type="InterPro" id="IPR025266">
    <property type="entry name" value="TerB_N"/>
</dbReference>
<accession>A0A9D1VHB7</accession>
<dbReference type="AlphaFoldDB" id="A0A9D1VHB7"/>
<reference evidence="2" key="2">
    <citation type="submission" date="2021-04" db="EMBL/GenBank/DDBJ databases">
        <authorList>
            <person name="Gilroy R."/>
        </authorList>
    </citation>
    <scope>NUCLEOTIDE SEQUENCE</scope>
    <source>
        <strain evidence="2">ChiSxjej3B15-572</strain>
    </source>
</reference>
<organism evidence="2 3">
    <name type="scientific">Candidatus Limosilactobacillus merdigallinarum</name>
    <dbReference type="NCBI Taxonomy" id="2838652"/>
    <lineage>
        <taxon>Bacteria</taxon>
        <taxon>Bacillati</taxon>
        <taxon>Bacillota</taxon>
        <taxon>Bacilli</taxon>
        <taxon>Lactobacillales</taxon>
        <taxon>Lactobacillaceae</taxon>
        <taxon>Limosilactobacillus</taxon>
    </lineage>
</organism>
<comment type="caution">
    <text evidence="2">The sequence shown here is derived from an EMBL/GenBank/DDBJ whole genome shotgun (WGS) entry which is preliminary data.</text>
</comment>
<proteinExistence type="predicted"/>
<dbReference type="Proteomes" id="UP000824231">
    <property type="component" value="Unassembled WGS sequence"/>
</dbReference>